<keyword evidence="3 7" id="KW-0812">Transmembrane</keyword>
<dbReference type="Proteomes" id="UP000283928">
    <property type="component" value="Unassembled WGS sequence"/>
</dbReference>
<organism evidence="10 15">
    <name type="scientific">Blautia obeum</name>
    <dbReference type="NCBI Taxonomy" id="40520"/>
    <lineage>
        <taxon>Bacteria</taxon>
        <taxon>Bacillati</taxon>
        <taxon>Bacillota</taxon>
        <taxon>Clostridia</taxon>
        <taxon>Lachnospirales</taxon>
        <taxon>Lachnospiraceae</taxon>
        <taxon>Blautia</taxon>
    </lineage>
</organism>
<evidence type="ECO:0000256" key="7">
    <source>
        <dbReference type="SAM" id="Phobius"/>
    </source>
</evidence>
<dbReference type="GO" id="GO:0022857">
    <property type="term" value="F:transmembrane transporter activity"/>
    <property type="evidence" value="ECO:0007669"/>
    <property type="project" value="InterPro"/>
</dbReference>
<evidence type="ECO:0000259" key="9">
    <source>
        <dbReference type="Pfam" id="PF12821"/>
    </source>
</evidence>
<comment type="subcellular location">
    <subcellularLocation>
        <location evidence="1">Cell membrane</location>
        <topology evidence="1">Multi-pass membrane protein</topology>
    </subcellularLocation>
</comment>
<feature type="domain" description="Threonine/serine exporter-like N-terminal" evidence="8">
    <location>
        <begin position="39"/>
        <end position="281"/>
    </location>
</feature>
<evidence type="ECO:0000313" key="19">
    <source>
        <dbReference type="Proteomes" id="UP000293506"/>
    </source>
</evidence>
<keyword evidence="2" id="KW-1003">Cell membrane</keyword>
<evidence type="ECO:0000256" key="5">
    <source>
        <dbReference type="ARBA" id="ARBA00023136"/>
    </source>
</evidence>
<accession>A0A174BGL9</accession>
<dbReference type="EMBL" id="CYZD01000005">
    <property type="protein sequence ID" value="CUO00172.1"/>
    <property type="molecule type" value="Genomic_DNA"/>
</dbReference>
<dbReference type="EMBL" id="RCXQ01000010">
    <property type="protein sequence ID" value="RYT65891.1"/>
    <property type="molecule type" value="Genomic_DNA"/>
</dbReference>
<sequence>MMQPVIRKNHMDIAWHEYTDENGADIPVTQASLTEKASIIGRVGIMFLSCGTGAWRVRSSMNTLAEIMGITCTADIGLMSIEYTCFDGEEGFTQSLCLTNTGVNTSKLNRLEHFIREFEIDGKDMSGEELHTLLDDIERIHGLYSPIALGFAAALACCGFTFLLGGGFIEMFCAFVGAGFGNFLRCKLTKHHFTLFLCIVSSVSLACLVYAGFLKIGEMLFGISVQHEAGYICAMLFIIPGFPFITSGIDLAKLDMRSGTERLMYALIVVLVATMAAWIMALLLHLQPVDFIKMSMPVGMWIVLHLIASFCGVFGFSVMFNSPVRLAATAAMIGAVANTLRLELVDLSAIPPAAAAFIGALTAGILASLIKNKVGYPRISLTVPSIVIMVPGLYLYRGFYNLGIMSLSVAASWFAAAILIIAALPLGLIFARILTDKTFRYCT</sequence>
<feature type="transmembrane region" description="Helical" evidence="7">
    <location>
        <begin position="350"/>
        <end position="369"/>
    </location>
</feature>
<evidence type="ECO:0000256" key="3">
    <source>
        <dbReference type="ARBA" id="ARBA00022692"/>
    </source>
</evidence>
<dbReference type="Proteomes" id="UP000293506">
    <property type="component" value="Unassembled WGS sequence"/>
</dbReference>
<feature type="transmembrane region" description="Helical" evidence="7">
    <location>
        <begin position="229"/>
        <end position="251"/>
    </location>
</feature>
<evidence type="ECO:0000256" key="4">
    <source>
        <dbReference type="ARBA" id="ARBA00022989"/>
    </source>
</evidence>
<dbReference type="EMBL" id="QSKO01000019">
    <property type="protein sequence ID" value="RHE72271.1"/>
    <property type="molecule type" value="Genomic_DNA"/>
</dbReference>
<evidence type="ECO:0000313" key="11">
    <source>
        <dbReference type="EMBL" id="RGR48073.1"/>
    </source>
</evidence>
<evidence type="ECO:0000256" key="1">
    <source>
        <dbReference type="ARBA" id="ARBA00004651"/>
    </source>
</evidence>
<dbReference type="Proteomes" id="UP000284220">
    <property type="component" value="Unassembled WGS sequence"/>
</dbReference>
<evidence type="ECO:0000313" key="10">
    <source>
        <dbReference type="EMBL" id="CUO00172.1"/>
    </source>
</evidence>
<evidence type="ECO:0000313" key="18">
    <source>
        <dbReference type="Proteomes" id="UP000285839"/>
    </source>
</evidence>
<dbReference type="PANTHER" id="PTHR34390:SF2">
    <property type="entry name" value="SUCCINATE TRANSPORTER SUBUNIT YJJP-RELATED"/>
    <property type="match status" value="1"/>
</dbReference>
<reference evidence="14 19" key="3">
    <citation type="journal article" date="2019" name="Science, e1252229">
        <title>Invertible promoters mediate bacterial phase variation, antibiotic resistance, and host adaptation in the gut.</title>
        <authorList>
            <person name="Jiang X."/>
            <person name="Hall A.B."/>
            <person name="Arthur T.D."/>
            <person name="Plichta D.R."/>
            <person name="Covington C.T."/>
            <person name="Poyet M."/>
            <person name="Crothers J."/>
            <person name="Moses P.L."/>
            <person name="Tolonen A.C."/>
            <person name="Vlamakis H."/>
            <person name="Alm E.J."/>
            <person name="Xavier R.J."/>
        </authorList>
    </citation>
    <scope>NUCLEOTIDE SEQUENCE [LARGE SCALE GENOMIC DNA]</scope>
    <source>
        <strain evidence="14">Af_0058</strain>
        <strain evidence="19">af_0058</strain>
    </source>
</reference>
<dbReference type="RefSeq" id="WP_005424823.1">
    <property type="nucleotide sequence ID" value="NZ_CAXSOH010000006.1"/>
</dbReference>
<evidence type="ECO:0000313" key="17">
    <source>
        <dbReference type="Proteomes" id="UP000284220"/>
    </source>
</evidence>
<comment type="similarity">
    <text evidence="6">Belongs to the ThrE exporter (TC 2.A.79) family.</text>
</comment>
<protein>
    <submittedName>
        <fullName evidence="11">Threonine/serine exporter family protein</fullName>
    </submittedName>
    <submittedName>
        <fullName evidence="10">Uncharacterized conserved protein</fullName>
    </submittedName>
</protein>
<dbReference type="InterPro" id="IPR010619">
    <property type="entry name" value="ThrE-like_N"/>
</dbReference>
<keyword evidence="4 7" id="KW-1133">Transmembrane helix</keyword>
<dbReference type="Proteomes" id="UP000285839">
    <property type="component" value="Unassembled WGS sequence"/>
</dbReference>
<dbReference type="Proteomes" id="UP000095409">
    <property type="component" value="Unassembled WGS sequence"/>
</dbReference>
<reference evidence="16 17" key="2">
    <citation type="submission" date="2018-08" db="EMBL/GenBank/DDBJ databases">
        <title>A genome reference for cultivated species of the human gut microbiota.</title>
        <authorList>
            <person name="Zou Y."/>
            <person name="Xue W."/>
            <person name="Luo G."/>
        </authorList>
    </citation>
    <scope>NUCLEOTIDE SEQUENCE [LARGE SCALE GENOMIC DNA]</scope>
    <source>
        <strain evidence="11 18">AF25-21</strain>
        <strain evidence="13 17">AM22-9LB</strain>
        <strain evidence="12 16">AM27-32LB</strain>
    </source>
</reference>
<evidence type="ECO:0000313" key="12">
    <source>
        <dbReference type="EMBL" id="RHE72271.1"/>
    </source>
</evidence>
<dbReference type="Pfam" id="PF12821">
    <property type="entry name" value="ThrE_2"/>
    <property type="match status" value="1"/>
</dbReference>
<feature type="transmembrane region" description="Helical" evidence="7">
    <location>
        <begin position="143"/>
        <end position="162"/>
    </location>
</feature>
<dbReference type="GeneID" id="79804741"/>
<feature type="transmembrane region" description="Helical" evidence="7">
    <location>
        <begin position="193"/>
        <end position="217"/>
    </location>
</feature>
<evidence type="ECO:0000313" key="15">
    <source>
        <dbReference type="Proteomes" id="UP000095409"/>
    </source>
</evidence>
<evidence type="ECO:0000256" key="2">
    <source>
        <dbReference type="ARBA" id="ARBA00022475"/>
    </source>
</evidence>
<feature type="transmembrane region" description="Helical" evidence="7">
    <location>
        <begin position="381"/>
        <end position="399"/>
    </location>
</feature>
<feature type="transmembrane region" description="Helical" evidence="7">
    <location>
        <begin position="263"/>
        <end position="286"/>
    </location>
</feature>
<dbReference type="InterPro" id="IPR050539">
    <property type="entry name" value="ThrE_Dicarb/AminoAcid_Exp"/>
</dbReference>
<gene>
    <name evidence="13" type="ORF">DW272_11715</name>
    <name evidence="12" type="ORF">DW723_12380</name>
    <name evidence="11" type="ORF">DWY46_12140</name>
    <name evidence="14" type="ORF">EAI82_11430</name>
    <name evidence="10" type="ORF">ERS852394_01277</name>
</gene>
<proteinExistence type="inferred from homology"/>
<dbReference type="GO" id="GO:0015744">
    <property type="term" value="P:succinate transport"/>
    <property type="evidence" value="ECO:0007669"/>
    <property type="project" value="TreeGrafter"/>
</dbReference>
<dbReference type="GO" id="GO:0005886">
    <property type="term" value="C:plasma membrane"/>
    <property type="evidence" value="ECO:0007669"/>
    <property type="project" value="UniProtKB-SubCell"/>
</dbReference>
<dbReference type="EMBL" id="QRHZ01000006">
    <property type="protein sequence ID" value="RHG16322.1"/>
    <property type="molecule type" value="Genomic_DNA"/>
</dbReference>
<dbReference type="InterPro" id="IPR024528">
    <property type="entry name" value="ThrE_2"/>
</dbReference>
<dbReference type="EMBL" id="QRUH01000009">
    <property type="protein sequence ID" value="RGR48073.1"/>
    <property type="molecule type" value="Genomic_DNA"/>
</dbReference>
<keyword evidence="5 7" id="KW-0472">Membrane</keyword>
<name>A0A174BGL9_9FIRM</name>
<reference evidence="10 15" key="1">
    <citation type="submission" date="2015-09" db="EMBL/GenBank/DDBJ databases">
        <authorList>
            <consortium name="Pathogen Informatics"/>
        </authorList>
    </citation>
    <scope>NUCLEOTIDE SEQUENCE [LARGE SCALE GENOMIC DNA]</scope>
    <source>
        <strain evidence="10 15">2789STDY5608837</strain>
    </source>
</reference>
<evidence type="ECO:0000313" key="13">
    <source>
        <dbReference type="EMBL" id="RHG16322.1"/>
    </source>
</evidence>
<evidence type="ECO:0000259" key="8">
    <source>
        <dbReference type="Pfam" id="PF06738"/>
    </source>
</evidence>
<dbReference type="Pfam" id="PF06738">
    <property type="entry name" value="ThrE"/>
    <property type="match status" value="1"/>
</dbReference>
<evidence type="ECO:0000313" key="16">
    <source>
        <dbReference type="Proteomes" id="UP000283928"/>
    </source>
</evidence>
<dbReference type="PANTHER" id="PTHR34390">
    <property type="entry name" value="UPF0442 PROTEIN YJJB-RELATED"/>
    <property type="match status" value="1"/>
</dbReference>
<dbReference type="AlphaFoldDB" id="A0A174BGL9"/>
<feature type="transmembrane region" description="Helical" evidence="7">
    <location>
        <begin position="298"/>
        <end position="319"/>
    </location>
</feature>
<feature type="domain" description="Threonine/Serine exporter ThrE" evidence="9">
    <location>
        <begin position="306"/>
        <end position="432"/>
    </location>
</feature>
<feature type="transmembrane region" description="Helical" evidence="7">
    <location>
        <begin position="411"/>
        <end position="431"/>
    </location>
</feature>
<evidence type="ECO:0000313" key="14">
    <source>
        <dbReference type="EMBL" id="RYT65891.1"/>
    </source>
</evidence>
<evidence type="ECO:0000256" key="6">
    <source>
        <dbReference type="ARBA" id="ARBA00034125"/>
    </source>
</evidence>